<evidence type="ECO:0000256" key="7">
    <source>
        <dbReference type="ARBA" id="ARBA00023159"/>
    </source>
</evidence>
<feature type="region of interest" description="Disordered" evidence="14">
    <location>
        <begin position="273"/>
        <end position="309"/>
    </location>
</feature>
<dbReference type="InterPro" id="IPR024940">
    <property type="entry name" value="TCF/LEF"/>
</dbReference>
<dbReference type="AlphaFoldDB" id="A0A5E4N6V0"/>
<dbReference type="FunFam" id="1.10.30.10:FF:000001">
    <property type="entry name" value="transcription factor 7 isoform X2"/>
    <property type="match status" value="1"/>
</dbReference>
<dbReference type="GO" id="GO:0001228">
    <property type="term" value="F:DNA-binding transcription activator activity, RNA polymerase II-specific"/>
    <property type="evidence" value="ECO:0007669"/>
    <property type="project" value="UniProtKB-ARBA"/>
</dbReference>
<evidence type="ECO:0000256" key="9">
    <source>
        <dbReference type="ARBA" id="ARBA00023242"/>
    </source>
</evidence>
<comment type="function">
    <text evidence="10">Segment polarity protein. Functions together with arm to transduce the Wingless (Wg) signal in embryos and in developing adult tissues. Acts as a transcriptional activator, but in the absence of arm, it binds to gro and acts as a transcriptional repressor of wg-responsive genes.</text>
</comment>
<dbReference type="Pfam" id="PF00505">
    <property type="entry name" value="HMG_box"/>
    <property type="match status" value="1"/>
</dbReference>
<evidence type="ECO:0000256" key="1">
    <source>
        <dbReference type="ARBA" id="ARBA00004123"/>
    </source>
</evidence>
<evidence type="ECO:0000256" key="11">
    <source>
        <dbReference type="ARBA" id="ARBA00061799"/>
    </source>
</evidence>
<dbReference type="SUPFAM" id="SSF47095">
    <property type="entry name" value="HMG-box"/>
    <property type="match status" value="1"/>
</dbReference>
<dbReference type="GO" id="GO:0007476">
    <property type="term" value="P:imaginal disc-derived wing morphogenesis"/>
    <property type="evidence" value="ECO:0007669"/>
    <property type="project" value="UniProtKB-ARBA"/>
</dbReference>
<dbReference type="OrthoDB" id="2307332at2759"/>
<dbReference type="InterPro" id="IPR009071">
    <property type="entry name" value="HMG_box_dom"/>
</dbReference>
<dbReference type="PROSITE" id="PS50118">
    <property type="entry name" value="HMG_BOX_2"/>
    <property type="match status" value="1"/>
</dbReference>
<keyword evidence="7" id="KW-0010">Activator</keyword>
<dbReference type="GO" id="GO:0007367">
    <property type="term" value="P:segment polarity determination"/>
    <property type="evidence" value="ECO:0007669"/>
    <property type="project" value="UniProtKB-KW"/>
</dbReference>
<dbReference type="InterPro" id="IPR027397">
    <property type="entry name" value="Catenin-bd_sf"/>
</dbReference>
<reference evidence="16 17" key="1">
    <citation type="submission" date="2019-08" db="EMBL/GenBank/DDBJ databases">
        <authorList>
            <person name="Alioto T."/>
            <person name="Alioto T."/>
            <person name="Gomez Garrido J."/>
        </authorList>
    </citation>
    <scope>NUCLEOTIDE SEQUENCE [LARGE SCALE GENOMIC DNA]</scope>
</reference>
<evidence type="ECO:0000259" key="15">
    <source>
        <dbReference type="PROSITE" id="PS50118"/>
    </source>
</evidence>
<evidence type="ECO:0000256" key="6">
    <source>
        <dbReference type="ARBA" id="ARBA00023125"/>
    </source>
</evidence>
<dbReference type="Gene3D" id="1.10.30.10">
    <property type="entry name" value="High mobility group box domain"/>
    <property type="match status" value="1"/>
</dbReference>
<dbReference type="GO" id="GO:0001222">
    <property type="term" value="F:transcription corepressor binding"/>
    <property type="evidence" value="ECO:0007669"/>
    <property type="project" value="UniProtKB-ARBA"/>
</dbReference>
<keyword evidence="4" id="KW-0217">Developmental protein</keyword>
<feature type="region of interest" description="Disordered" evidence="14">
    <location>
        <begin position="236"/>
        <end position="259"/>
    </location>
</feature>
<dbReference type="Gene3D" id="4.10.900.10">
    <property type="entry name" value="TCF3-CBD (Catenin binding domain)"/>
    <property type="match status" value="1"/>
</dbReference>
<feature type="region of interest" description="Disordered" evidence="14">
    <location>
        <begin position="432"/>
        <end position="473"/>
    </location>
</feature>
<evidence type="ECO:0000256" key="4">
    <source>
        <dbReference type="ARBA" id="ARBA00022716"/>
    </source>
</evidence>
<evidence type="ECO:0000256" key="2">
    <source>
        <dbReference type="ARBA" id="ARBA00006569"/>
    </source>
</evidence>
<dbReference type="GO" id="GO:0072091">
    <property type="term" value="P:regulation of stem cell proliferation"/>
    <property type="evidence" value="ECO:0007669"/>
    <property type="project" value="UniProtKB-ARBA"/>
</dbReference>
<evidence type="ECO:0000256" key="13">
    <source>
        <dbReference type="PROSITE-ProRule" id="PRU00267"/>
    </source>
</evidence>
<feature type="region of interest" description="Disordered" evidence="14">
    <location>
        <begin position="378"/>
        <end position="406"/>
    </location>
</feature>
<evidence type="ECO:0000256" key="14">
    <source>
        <dbReference type="SAM" id="MobiDB-lite"/>
    </source>
</evidence>
<keyword evidence="4" id="KW-0709">Segmentation polarity protein</keyword>
<evidence type="ECO:0000256" key="5">
    <source>
        <dbReference type="ARBA" id="ARBA00023015"/>
    </source>
</evidence>
<evidence type="ECO:0000256" key="8">
    <source>
        <dbReference type="ARBA" id="ARBA00023163"/>
    </source>
</evidence>
<comment type="similarity">
    <text evidence="2">Belongs to the TCF/LEF family.</text>
</comment>
<keyword evidence="6 13" id="KW-0238">DNA-binding</keyword>
<feature type="compositionally biased region" description="Basic and acidic residues" evidence="14">
    <location>
        <begin position="22"/>
        <end position="58"/>
    </location>
</feature>
<dbReference type="GO" id="GO:0010628">
    <property type="term" value="P:positive regulation of gene expression"/>
    <property type="evidence" value="ECO:0007669"/>
    <property type="project" value="UniProtKB-ARBA"/>
</dbReference>
<dbReference type="EMBL" id="CABPRJ010001896">
    <property type="protein sequence ID" value="VVC39667.1"/>
    <property type="molecule type" value="Genomic_DNA"/>
</dbReference>
<keyword evidence="5" id="KW-0805">Transcription regulation</keyword>
<dbReference type="SMART" id="SM00398">
    <property type="entry name" value="HMG"/>
    <property type="match status" value="1"/>
</dbReference>
<dbReference type="GO" id="GO:0060070">
    <property type="term" value="P:canonical Wnt signaling pathway"/>
    <property type="evidence" value="ECO:0007669"/>
    <property type="project" value="TreeGrafter"/>
</dbReference>
<dbReference type="GO" id="GO:0007500">
    <property type="term" value="P:mesodermal cell fate determination"/>
    <property type="evidence" value="ECO:0007669"/>
    <property type="project" value="UniProtKB-ARBA"/>
</dbReference>
<dbReference type="InterPro" id="IPR036910">
    <property type="entry name" value="HMG_box_dom_sf"/>
</dbReference>
<dbReference type="PANTHER" id="PTHR10373:SF38">
    <property type="entry name" value="PROTEIN PANGOLIN, ISOFORM J"/>
    <property type="match status" value="1"/>
</dbReference>
<accession>A0A5E4N6V0</accession>
<dbReference type="Proteomes" id="UP000325440">
    <property type="component" value="Unassembled WGS sequence"/>
</dbReference>
<keyword evidence="3" id="KW-0879">Wnt signaling pathway</keyword>
<evidence type="ECO:0000256" key="12">
    <source>
        <dbReference type="ARBA" id="ARBA00080285"/>
    </source>
</evidence>
<proteinExistence type="inferred from homology"/>
<evidence type="ECO:0000256" key="3">
    <source>
        <dbReference type="ARBA" id="ARBA00022687"/>
    </source>
</evidence>
<feature type="compositionally biased region" description="Polar residues" evidence="14">
    <location>
        <begin position="438"/>
        <end position="452"/>
    </location>
</feature>
<comment type="subunit">
    <text evidence="11">Binds to the beta-catenin homolog arm or to gro.</text>
</comment>
<evidence type="ECO:0000313" key="17">
    <source>
        <dbReference type="Proteomes" id="UP000325440"/>
    </source>
</evidence>
<feature type="region of interest" description="Disordered" evidence="14">
    <location>
        <begin position="1"/>
        <end position="89"/>
    </location>
</feature>
<dbReference type="GO" id="GO:0000978">
    <property type="term" value="F:RNA polymerase II cis-regulatory region sequence-specific DNA binding"/>
    <property type="evidence" value="ECO:0007669"/>
    <property type="project" value="TreeGrafter"/>
</dbReference>
<dbReference type="GO" id="GO:0007435">
    <property type="term" value="P:salivary gland morphogenesis"/>
    <property type="evidence" value="ECO:0007669"/>
    <property type="project" value="UniProtKB-ARBA"/>
</dbReference>
<feature type="compositionally biased region" description="Polar residues" evidence="14">
    <location>
        <begin position="67"/>
        <end position="76"/>
    </location>
</feature>
<sequence length="577" mass="63413">MPHASEDGGAAGEDACSSDELIEFKDENGGEDVVKRSSDKVTEEKSDLIDLSETEKVSSNHRCSPVIKSSSSTPDLNRSKPGPTPHPSPFNMGYLVAPYPSPYTNGTTSVQMMSSYLESQRDPLTASKIGLGPAHPFFCHTGEQLGTQPPPAHMGIPPYQLEKAPGLPRPSMYPFSTGQYPYPLLSPDMSQVAASWHTPASMYHTISQAGTGFRGSYPPSLGTSLTSELYRFSPTSLMGGPSPHHHLTHHHPHHSHPAIVTPGVRQDLHADSNHRQQNDHGKNSSCSDGSKHQDTVQNSNNQDKKKPHIKKPLNAFMLYMKEMRAKVVAECTLKESAAINQILGRRWHALGREEQAKYYELARRERQIHMQLYPDWSSRTNATRAKKRKRKQETHDGGNNSMKKCRARYGLDQQSQWCKPCRRKKRCIRYIESGGDSGNQSDDNQSNGSLGHSDNEEADSVSSPGGLSALSSLTSPGMLTQASLSPATPLTPHVPDYECPMAVRMPLAVVVPTRHHQPVGTNPHDINNPLSVNQLTGGVSNKCHPKEQSDLKTNVAQQQQQSEQHPNNRALPAISVT</sequence>
<feature type="domain" description="HMG box" evidence="15">
    <location>
        <begin position="309"/>
        <end position="377"/>
    </location>
</feature>
<dbReference type="SMART" id="SM01366">
    <property type="entry name" value="c-clamp"/>
    <property type="match status" value="1"/>
</dbReference>
<feature type="compositionally biased region" description="Basic residues" evidence="14">
    <location>
        <begin position="243"/>
        <end position="256"/>
    </location>
</feature>
<dbReference type="CDD" id="cd21996">
    <property type="entry name" value="HMG-box_TCF7-like"/>
    <property type="match status" value="1"/>
</dbReference>
<feature type="DNA-binding region" description="HMG box" evidence="13">
    <location>
        <begin position="309"/>
        <end position="377"/>
    </location>
</feature>
<name>A0A5E4N6V0_9HEMI</name>
<keyword evidence="9 13" id="KW-0539">Nucleus</keyword>
<protein>
    <recommendedName>
        <fullName evidence="12">dTCF</fullName>
    </recommendedName>
</protein>
<gene>
    <name evidence="16" type="ORF">CINCED_3A017925</name>
</gene>
<keyword evidence="8" id="KW-0804">Transcription</keyword>
<dbReference type="GO" id="GO:0035277">
    <property type="term" value="P:spiracle morphogenesis, open tracheal system"/>
    <property type="evidence" value="ECO:0007669"/>
    <property type="project" value="UniProtKB-ARBA"/>
</dbReference>
<feature type="compositionally biased region" description="Low complexity" evidence="14">
    <location>
        <begin position="460"/>
        <end position="473"/>
    </location>
</feature>
<organism evidence="16 17">
    <name type="scientific">Cinara cedri</name>
    <dbReference type="NCBI Taxonomy" id="506608"/>
    <lineage>
        <taxon>Eukaryota</taxon>
        <taxon>Metazoa</taxon>
        <taxon>Ecdysozoa</taxon>
        <taxon>Arthropoda</taxon>
        <taxon>Hexapoda</taxon>
        <taxon>Insecta</taxon>
        <taxon>Pterygota</taxon>
        <taxon>Neoptera</taxon>
        <taxon>Paraneoptera</taxon>
        <taxon>Hemiptera</taxon>
        <taxon>Sternorrhyncha</taxon>
        <taxon>Aphidomorpha</taxon>
        <taxon>Aphidoidea</taxon>
        <taxon>Aphididae</taxon>
        <taxon>Lachninae</taxon>
        <taxon>Cinara</taxon>
    </lineage>
</organism>
<keyword evidence="17" id="KW-1185">Reference proteome</keyword>
<evidence type="ECO:0000256" key="10">
    <source>
        <dbReference type="ARBA" id="ARBA00053480"/>
    </source>
</evidence>
<feature type="compositionally biased region" description="Polar residues" evidence="14">
    <location>
        <begin position="556"/>
        <end position="567"/>
    </location>
</feature>
<dbReference type="PANTHER" id="PTHR10373">
    <property type="entry name" value="TRANSCRIPTION FACTOR 7 FAMILY MEMBER"/>
    <property type="match status" value="1"/>
</dbReference>
<dbReference type="GO" id="GO:0019900">
    <property type="term" value="F:kinase binding"/>
    <property type="evidence" value="ECO:0007669"/>
    <property type="project" value="UniProtKB-ARBA"/>
</dbReference>
<feature type="region of interest" description="Disordered" evidence="14">
    <location>
        <begin position="556"/>
        <end position="577"/>
    </location>
</feature>
<dbReference type="GO" id="GO:0000785">
    <property type="term" value="C:chromatin"/>
    <property type="evidence" value="ECO:0007669"/>
    <property type="project" value="TreeGrafter"/>
</dbReference>
<comment type="subcellular location">
    <subcellularLocation>
        <location evidence="1">Nucleus</location>
    </subcellularLocation>
</comment>
<feature type="compositionally biased region" description="Basic and acidic residues" evidence="14">
    <location>
        <begin position="273"/>
        <end position="282"/>
    </location>
</feature>
<dbReference type="GO" id="GO:1990907">
    <property type="term" value="C:beta-catenin-TCF complex"/>
    <property type="evidence" value="ECO:0007669"/>
    <property type="project" value="TreeGrafter"/>
</dbReference>
<evidence type="ECO:0000313" key="16">
    <source>
        <dbReference type="EMBL" id="VVC39667.1"/>
    </source>
</evidence>
<dbReference type="GO" id="GO:0045892">
    <property type="term" value="P:negative regulation of DNA-templated transcription"/>
    <property type="evidence" value="ECO:0007669"/>
    <property type="project" value="UniProtKB-ARBA"/>
</dbReference>